<keyword evidence="1" id="KW-0472">Membrane</keyword>
<feature type="transmembrane region" description="Helical" evidence="1">
    <location>
        <begin position="50"/>
        <end position="69"/>
    </location>
</feature>
<dbReference type="Proteomes" id="UP001595912">
    <property type="component" value="Unassembled WGS sequence"/>
</dbReference>
<name>A0ABV9W739_9ACTN</name>
<accession>A0ABV9W739</accession>
<evidence type="ECO:0000313" key="4">
    <source>
        <dbReference type="Proteomes" id="UP001595912"/>
    </source>
</evidence>
<gene>
    <name evidence="3" type="ORF">ACFPIJ_41645</name>
</gene>
<evidence type="ECO:0000259" key="2">
    <source>
        <dbReference type="Pfam" id="PF26604"/>
    </source>
</evidence>
<dbReference type="Pfam" id="PF26604">
    <property type="entry name" value="CBU_0592"/>
    <property type="match status" value="1"/>
</dbReference>
<proteinExistence type="predicted"/>
<sequence length="84" mass="9167">MFVQVLGSLCVLVPFVLVQLGRLTSASLWYISLNLAGSTVLAIEAAIGHNWGFLLLEAVWAVVSLRSLLTARPVRVKPVPPRDR</sequence>
<evidence type="ECO:0000313" key="3">
    <source>
        <dbReference type="EMBL" id="MFC5004318.1"/>
    </source>
</evidence>
<dbReference type="NCBIfam" id="NF047864">
    <property type="entry name" value="CBU_0592_membra"/>
    <property type="match status" value="1"/>
</dbReference>
<keyword evidence="4" id="KW-1185">Reference proteome</keyword>
<reference evidence="4" key="1">
    <citation type="journal article" date="2019" name="Int. J. Syst. Evol. Microbiol.">
        <title>The Global Catalogue of Microorganisms (GCM) 10K type strain sequencing project: providing services to taxonomists for standard genome sequencing and annotation.</title>
        <authorList>
            <consortium name="The Broad Institute Genomics Platform"/>
            <consortium name="The Broad Institute Genome Sequencing Center for Infectious Disease"/>
            <person name="Wu L."/>
            <person name="Ma J."/>
        </authorList>
    </citation>
    <scope>NUCLEOTIDE SEQUENCE [LARGE SCALE GENOMIC DNA]</scope>
    <source>
        <strain evidence="4">CGMCC 4.7152</strain>
    </source>
</reference>
<dbReference type="InterPro" id="IPR058058">
    <property type="entry name" value="CBU_0592-like"/>
</dbReference>
<evidence type="ECO:0000256" key="1">
    <source>
        <dbReference type="SAM" id="Phobius"/>
    </source>
</evidence>
<organism evidence="3 4">
    <name type="scientific">Dactylosporangium cerinum</name>
    <dbReference type="NCBI Taxonomy" id="1434730"/>
    <lineage>
        <taxon>Bacteria</taxon>
        <taxon>Bacillati</taxon>
        <taxon>Actinomycetota</taxon>
        <taxon>Actinomycetes</taxon>
        <taxon>Micromonosporales</taxon>
        <taxon>Micromonosporaceae</taxon>
        <taxon>Dactylosporangium</taxon>
    </lineage>
</organism>
<dbReference type="EMBL" id="JBHSIU010000060">
    <property type="protein sequence ID" value="MFC5004318.1"/>
    <property type="molecule type" value="Genomic_DNA"/>
</dbReference>
<dbReference type="RefSeq" id="WP_380124087.1">
    <property type="nucleotide sequence ID" value="NZ_JBHSIU010000060.1"/>
</dbReference>
<comment type="caution">
    <text evidence="3">The sequence shown here is derived from an EMBL/GenBank/DDBJ whole genome shotgun (WGS) entry which is preliminary data.</text>
</comment>
<keyword evidence="1" id="KW-1133">Transmembrane helix</keyword>
<protein>
    <recommendedName>
        <fullName evidence="2">CBU-0592-like domain-containing protein</fullName>
    </recommendedName>
</protein>
<keyword evidence="1" id="KW-0812">Transmembrane</keyword>
<feature type="domain" description="CBU-0592-like" evidence="2">
    <location>
        <begin position="2"/>
        <end position="71"/>
    </location>
</feature>